<protein>
    <recommendedName>
        <fullName evidence="2">Pyridoxal phosphate homeostasis protein</fullName>
        <shortName evidence="2">PLP homeostasis protein</shortName>
    </recommendedName>
</protein>
<dbReference type="EMBL" id="SZWF01000006">
    <property type="protein sequence ID" value="KAA9394418.1"/>
    <property type="molecule type" value="Genomic_DNA"/>
</dbReference>
<feature type="domain" description="Alanine racemase N-terminal" evidence="5">
    <location>
        <begin position="22"/>
        <end position="252"/>
    </location>
</feature>
<evidence type="ECO:0000256" key="2">
    <source>
        <dbReference type="HAMAP-Rule" id="MF_02087"/>
    </source>
</evidence>
<dbReference type="PANTHER" id="PTHR10146">
    <property type="entry name" value="PROLINE SYNTHETASE CO-TRANSCRIBED BACTERIAL HOMOLOG PROTEIN"/>
    <property type="match status" value="1"/>
</dbReference>
<dbReference type="SUPFAM" id="SSF51419">
    <property type="entry name" value="PLP-binding barrel"/>
    <property type="match status" value="1"/>
</dbReference>
<dbReference type="Pfam" id="PF01168">
    <property type="entry name" value="Ala_racemase_N"/>
    <property type="match status" value="1"/>
</dbReference>
<dbReference type="PIRSF" id="PIRSF004848">
    <property type="entry name" value="YBL036c_PLPDEIII"/>
    <property type="match status" value="1"/>
</dbReference>
<evidence type="ECO:0000256" key="4">
    <source>
        <dbReference type="RuleBase" id="RU004514"/>
    </source>
</evidence>
<reference evidence="6 7" key="1">
    <citation type="submission" date="2019-05" db="EMBL/GenBank/DDBJ databases">
        <title>Kocuria coralli sp. nov., a novel actinobacterium isolated from coral reef seawater.</title>
        <authorList>
            <person name="Li J."/>
        </authorList>
    </citation>
    <scope>NUCLEOTIDE SEQUENCE [LARGE SCALE GENOMIC DNA]</scope>
    <source>
        <strain evidence="6 7">SCSIO 13007</strain>
    </source>
</reference>
<dbReference type="CDD" id="cd00635">
    <property type="entry name" value="PLPDE_III_YBL036c_like"/>
    <property type="match status" value="1"/>
</dbReference>
<dbReference type="PROSITE" id="PS01211">
    <property type="entry name" value="UPF0001"/>
    <property type="match status" value="1"/>
</dbReference>
<dbReference type="GO" id="GO:0030170">
    <property type="term" value="F:pyridoxal phosphate binding"/>
    <property type="evidence" value="ECO:0007669"/>
    <property type="project" value="UniProtKB-UniRule"/>
</dbReference>
<sequence>MTQASLPEVQGDDPRTDELRANLTAVRRRMAEAEEGRQVGAGPAQLIAVTKFFPAQDVRRLLSLGVTDVGENRDQEASAKALEVPRARWHFVGQLQSKKSNSVVRYASRVHSVDRASLVTALGKAVRNHRSAVEEGRAQPGPSATTDLECLIQISLDGTSGRGGALPEDIERIADRIAEEEGLRLRGVMAVAPLGADPEPAFERLYGCATELQAAHPHADHISAGMSADLEAAVRWGSTHVRVGSGILGARPVG</sequence>
<dbReference type="InterPro" id="IPR001608">
    <property type="entry name" value="Ala_racemase_N"/>
</dbReference>
<keyword evidence="1 2" id="KW-0663">Pyridoxal phosphate</keyword>
<dbReference type="AlphaFoldDB" id="A0A5J5KYA9"/>
<dbReference type="InterPro" id="IPR029066">
    <property type="entry name" value="PLP-binding_barrel"/>
</dbReference>
<feature type="modified residue" description="N6-(pyridoxal phosphate)lysine" evidence="2 3">
    <location>
        <position position="51"/>
    </location>
</feature>
<comment type="cofactor">
    <cofactor evidence="3">
        <name>pyridoxal 5'-phosphate</name>
        <dbReference type="ChEBI" id="CHEBI:597326"/>
    </cofactor>
</comment>
<evidence type="ECO:0000313" key="6">
    <source>
        <dbReference type="EMBL" id="KAA9394418.1"/>
    </source>
</evidence>
<dbReference type="InterPro" id="IPR011078">
    <property type="entry name" value="PyrdxlP_homeostasis"/>
</dbReference>
<name>A0A5J5KYA9_9MICC</name>
<evidence type="ECO:0000256" key="3">
    <source>
        <dbReference type="PIRSR" id="PIRSR004848-1"/>
    </source>
</evidence>
<comment type="caution">
    <text evidence="6">The sequence shown here is derived from an EMBL/GenBank/DDBJ whole genome shotgun (WGS) entry which is preliminary data.</text>
</comment>
<dbReference type="HAMAP" id="MF_02087">
    <property type="entry name" value="PLP_homeostasis"/>
    <property type="match status" value="1"/>
</dbReference>
<evidence type="ECO:0000256" key="1">
    <source>
        <dbReference type="ARBA" id="ARBA00022898"/>
    </source>
</evidence>
<proteinExistence type="inferred from homology"/>
<dbReference type="PANTHER" id="PTHR10146:SF14">
    <property type="entry name" value="PYRIDOXAL PHOSPHATE HOMEOSTASIS PROTEIN"/>
    <property type="match status" value="1"/>
</dbReference>
<evidence type="ECO:0000313" key="7">
    <source>
        <dbReference type="Proteomes" id="UP000325957"/>
    </source>
</evidence>
<dbReference type="RefSeq" id="WP_158033442.1">
    <property type="nucleotide sequence ID" value="NZ_ML708615.1"/>
</dbReference>
<gene>
    <name evidence="6" type="ORF">FCK90_06205</name>
</gene>
<evidence type="ECO:0000259" key="5">
    <source>
        <dbReference type="Pfam" id="PF01168"/>
    </source>
</evidence>
<dbReference type="Proteomes" id="UP000325957">
    <property type="component" value="Unassembled WGS sequence"/>
</dbReference>
<accession>A0A5J5KYA9</accession>
<keyword evidence="7" id="KW-1185">Reference proteome</keyword>
<comment type="function">
    <text evidence="2">Pyridoxal 5'-phosphate (PLP)-binding protein, which is involved in PLP homeostasis.</text>
</comment>
<dbReference type="Gene3D" id="3.20.20.10">
    <property type="entry name" value="Alanine racemase"/>
    <property type="match status" value="1"/>
</dbReference>
<dbReference type="NCBIfam" id="TIGR00044">
    <property type="entry name" value="YggS family pyridoxal phosphate-dependent enzyme"/>
    <property type="match status" value="1"/>
</dbReference>
<organism evidence="6 7">
    <name type="scientific">Kocuria coralli</name>
    <dbReference type="NCBI Taxonomy" id="1461025"/>
    <lineage>
        <taxon>Bacteria</taxon>
        <taxon>Bacillati</taxon>
        <taxon>Actinomycetota</taxon>
        <taxon>Actinomycetes</taxon>
        <taxon>Micrococcales</taxon>
        <taxon>Micrococcaceae</taxon>
        <taxon>Kocuria</taxon>
    </lineage>
</organism>
<dbReference type="OrthoDB" id="9804072at2"/>
<comment type="similarity">
    <text evidence="2 4">Belongs to the pyridoxal phosphate-binding protein YggS/PROSC family.</text>
</comment>